<keyword evidence="3" id="KW-1185">Reference proteome</keyword>
<gene>
    <name evidence="2" type="ORF">ANN_27547</name>
</gene>
<dbReference type="Proteomes" id="UP001148838">
    <property type="component" value="Unassembled WGS sequence"/>
</dbReference>
<proteinExistence type="predicted"/>
<comment type="caution">
    <text evidence="2">The sequence shown here is derived from an EMBL/GenBank/DDBJ whole genome shotgun (WGS) entry which is preliminary data.</text>
</comment>
<sequence length="131" mass="14972">MVKAMENRNEHRWFESTSLARWNMICSIPVALNERARFFERESGLSLAETEKKILVMDAIKTEPKIDPLAEQSCDDSVMEEANSSPDKDTAMESHDSSCDFKCDVKIEETKDPITFPMMKCELEIFGQQTG</sequence>
<dbReference type="EMBL" id="JAJSOF020000041">
    <property type="protein sequence ID" value="KAJ4425921.1"/>
    <property type="molecule type" value="Genomic_DNA"/>
</dbReference>
<protein>
    <submittedName>
        <fullName evidence="2">Uncharacterized protein</fullName>
    </submittedName>
</protein>
<feature type="region of interest" description="Disordered" evidence="1">
    <location>
        <begin position="73"/>
        <end position="98"/>
    </location>
</feature>
<name>A0ABQ8RW16_PERAM</name>
<evidence type="ECO:0000256" key="1">
    <source>
        <dbReference type="SAM" id="MobiDB-lite"/>
    </source>
</evidence>
<reference evidence="2 3" key="1">
    <citation type="journal article" date="2022" name="Allergy">
        <title>Genome assembly and annotation of Periplaneta americana reveal a comprehensive cockroach allergen profile.</title>
        <authorList>
            <person name="Wang L."/>
            <person name="Xiong Q."/>
            <person name="Saelim N."/>
            <person name="Wang L."/>
            <person name="Nong W."/>
            <person name="Wan A.T."/>
            <person name="Shi M."/>
            <person name="Liu X."/>
            <person name="Cao Q."/>
            <person name="Hui J.H.L."/>
            <person name="Sookrung N."/>
            <person name="Leung T.F."/>
            <person name="Tungtrongchitr A."/>
            <person name="Tsui S.K.W."/>
        </authorList>
    </citation>
    <scope>NUCLEOTIDE SEQUENCE [LARGE SCALE GENOMIC DNA]</scope>
    <source>
        <strain evidence="2">PWHHKU_190912</strain>
    </source>
</reference>
<accession>A0ABQ8RW16</accession>
<feature type="compositionally biased region" description="Basic and acidic residues" evidence="1">
    <location>
        <begin position="86"/>
        <end position="98"/>
    </location>
</feature>
<evidence type="ECO:0000313" key="2">
    <source>
        <dbReference type="EMBL" id="KAJ4425921.1"/>
    </source>
</evidence>
<evidence type="ECO:0000313" key="3">
    <source>
        <dbReference type="Proteomes" id="UP001148838"/>
    </source>
</evidence>
<organism evidence="2 3">
    <name type="scientific">Periplaneta americana</name>
    <name type="common">American cockroach</name>
    <name type="synonym">Blatta americana</name>
    <dbReference type="NCBI Taxonomy" id="6978"/>
    <lineage>
        <taxon>Eukaryota</taxon>
        <taxon>Metazoa</taxon>
        <taxon>Ecdysozoa</taxon>
        <taxon>Arthropoda</taxon>
        <taxon>Hexapoda</taxon>
        <taxon>Insecta</taxon>
        <taxon>Pterygota</taxon>
        <taxon>Neoptera</taxon>
        <taxon>Polyneoptera</taxon>
        <taxon>Dictyoptera</taxon>
        <taxon>Blattodea</taxon>
        <taxon>Blattoidea</taxon>
        <taxon>Blattidae</taxon>
        <taxon>Blattinae</taxon>
        <taxon>Periplaneta</taxon>
    </lineage>
</organism>